<name>A0A7J7K8D1_BUGNE</name>
<protein>
    <recommendedName>
        <fullName evidence="1">Ig-like domain-containing protein</fullName>
    </recommendedName>
</protein>
<sequence length="95" mass="10647">MFFIITFIDIDVKSEVENPITIQMMTEDGGLELDCDLHVIGNPKPTMFFWVREGATQLKETNHSLSLTAQTAGTNETVMCIAGNSFSMSFKMLYC</sequence>
<evidence type="ECO:0000259" key="1">
    <source>
        <dbReference type="PROSITE" id="PS50835"/>
    </source>
</evidence>
<dbReference type="AlphaFoldDB" id="A0A7J7K8D1"/>
<gene>
    <name evidence="2" type="ORF">EB796_007510</name>
</gene>
<comment type="caution">
    <text evidence="2">The sequence shown here is derived from an EMBL/GenBank/DDBJ whole genome shotgun (WGS) entry which is preliminary data.</text>
</comment>
<evidence type="ECO:0000313" key="3">
    <source>
        <dbReference type="Proteomes" id="UP000593567"/>
    </source>
</evidence>
<accession>A0A7J7K8D1</accession>
<dbReference type="InterPro" id="IPR036179">
    <property type="entry name" value="Ig-like_dom_sf"/>
</dbReference>
<proteinExistence type="predicted"/>
<evidence type="ECO:0000313" key="2">
    <source>
        <dbReference type="EMBL" id="KAF6034184.1"/>
    </source>
</evidence>
<dbReference type="PROSITE" id="PS50835">
    <property type="entry name" value="IG_LIKE"/>
    <property type="match status" value="1"/>
</dbReference>
<organism evidence="2 3">
    <name type="scientific">Bugula neritina</name>
    <name type="common">Brown bryozoan</name>
    <name type="synonym">Sertularia neritina</name>
    <dbReference type="NCBI Taxonomy" id="10212"/>
    <lineage>
        <taxon>Eukaryota</taxon>
        <taxon>Metazoa</taxon>
        <taxon>Spiralia</taxon>
        <taxon>Lophotrochozoa</taxon>
        <taxon>Bryozoa</taxon>
        <taxon>Gymnolaemata</taxon>
        <taxon>Cheilostomatida</taxon>
        <taxon>Flustrina</taxon>
        <taxon>Buguloidea</taxon>
        <taxon>Bugulidae</taxon>
        <taxon>Bugula</taxon>
    </lineage>
</organism>
<keyword evidence="3" id="KW-1185">Reference proteome</keyword>
<dbReference type="SUPFAM" id="SSF48726">
    <property type="entry name" value="Immunoglobulin"/>
    <property type="match status" value="1"/>
</dbReference>
<reference evidence="2" key="1">
    <citation type="submission" date="2020-06" db="EMBL/GenBank/DDBJ databases">
        <title>Draft genome of Bugula neritina, a colonial animal packing powerful symbionts and potential medicines.</title>
        <authorList>
            <person name="Rayko M."/>
        </authorList>
    </citation>
    <scope>NUCLEOTIDE SEQUENCE [LARGE SCALE GENOMIC DNA]</scope>
    <source>
        <strain evidence="2">Kwan_BN1</strain>
    </source>
</reference>
<feature type="domain" description="Ig-like" evidence="1">
    <location>
        <begin position="19"/>
        <end position="91"/>
    </location>
</feature>
<dbReference type="EMBL" id="VXIV02001135">
    <property type="protein sequence ID" value="KAF6034184.1"/>
    <property type="molecule type" value="Genomic_DNA"/>
</dbReference>
<dbReference type="Proteomes" id="UP000593567">
    <property type="component" value="Unassembled WGS sequence"/>
</dbReference>
<dbReference type="InterPro" id="IPR007110">
    <property type="entry name" value="Ig-like_dom"/>
</dbReference>